<dbReference type="InterPro" id="IPR032171">
    <property type="entry name" value="COR-A"/>
</dbReference>
<dbReference type="Proteomes" id="UP000808146">
    <property type="component" value="Unassembled WGS sequence"/>
</dbReference>
<evidence type="ECO:0000259" key="3">
    <source>
        <dbReference type="Pfam" id="PF16095"/>
    </source>
</evidence>
<feature type="compositionally biased region" description="Basic and acidic residues" evidence="2">
    <location>
        <begin position="502"/>
        <end position="513"/>
    </location>
</feature>
<organism evidence="5 6">
    <name type="scientific">Candidatus Dechloromonas phosphorivorans</name>
    <dbReference type="NCBI Taxonomy" id="2899244"/>
    <lineage>
        <taxon>Bacteria</taxon>
        <taxon>Pseudomonadati</taxon>
        <taxon>Pseudomonadota</taxon>
        <taxon>Betaproteobacteria</taxon>
        <taxon>Rhodocyclales</taxon>
        <taxon>Azonexaceae</taxon>
        <taxon>Dechloromonas</taxon>
    </lineage>
</organism>
<gene>
    <name evidence="5" type="ORF">IPN75_05210</name>
</gene>
<evidence type="ECO:0000313" key="6">
    <source>
        <dbReference type="Proteomes" id="UP000808146"/>
    </source>
</evidence>
<dbReference type="InterPro" id="IPR057263">
    <property type="entry name" value="COR-B"/>
</dbReference>
<reference evidence="5" key="1">
    <citation type="submission" date="2020-10" db="EMBL/GenBank/DDBJ databases">
        <title>Connecting structure to function with the recovery of over 1000 high-quality activated sludge metagenome-assembled genomes encoding full-length rRNA genes using long-read sequencing.</title>
        <authorList>
            <person name="Singleton C.M."/>
            <person name="Petriglieri F."/>
            <person name="Kristensen J.M."/>
            <person name="Kirkegaard R.H."/>
            <person name="Michaelsen T.Y."/>
            <person name="Andersen M.H."/>
            <person name="Karst S.M."/>
            <person name="Dueholm M.S."/>
            <person name="Nielsen P.H."/>
            <person name="Albertsen M."/>
        </authorList>
    </citation>
    <scope>NUCLEOTIDE SEQUENCE</scope>
    <source>
        <strain evidence="5">OdNE_18-Q3-R46-58_BAT3C.305</strain>
    </source>
</reference>
<feature type="region of interest" description="Disordered" evidence="2">
    <location>
        <begin position="502"/>
        <end position="525"/>
    </location>
</feature>
<evidence type="ECO:0000256" key="1">
    <source>
        <dbReference type="ARBA" id="ARBA00022737"/>
    </source>
</evidence>
<dbReference type="Gene3D" id="3.30.310.200">
    <property type="match status" value="1"/>
</dbReference>
<dbReference type="EMBL" id="JADKBR010000003">
    <property type="protein sequence ID" value="MBK8889822.1"/>
    <property type="molecule type" value="Genomic_DNA"/>
</dbReference>
<dbReference type="Gene3D" id="1.10.10.2200">
    <property type="match status" value="1"/>
</dbReference>
<feature type="domain" description="COR" evidence="3">
    <location>
        <begin position="53"/>
        <end position="129"/>
    </location>
</feature>
<dbReference type="Pfam" id="PF25497">
    <property type="entry name" value="COR-B"/>
    <property type="match status" value="1"/>
</dbReference>
<keyword evidence="1" id="KW-0677">Repeat</keyword>
<sequence length="579" mass="65018">MAGELREGGNRTQGQSQARHGAHNPQTARRGIPQGGAGGGRGGAGVITIPDCPDLLDFVVLRPQWLTKAISKVMEDKQLSADQGEIALQRMEAMWKKDYPGMFATFHDCMKEFELCYDLEDDARSCLVPLRFGYLRPTIPWSDTAGMKVRRVEYKLNIRPPMGIMSRFIVKTHHMIRKTTAQPKGVYWHNGVFLRSGEGPLCSEALCEFVPEERKLCLEVRAAYPQNMCEHIHAYVKAVFSFFSGLEAERSYGCIKVDSGTGTETRCSGVHTEKRIYTAISKQRPTFDCEFEDHELDPRTLVWGFSSFSEFVMAKVVSVEQLRQELDKQPEWAAPFLRGVGSLVDWVTANSGKMDQLLQAQSDLSAEFKQEAELKLHEYLALTSQMLDDRDFTAAPGLISINTKDRSKWNPAGYFKKTYVLTPYCECIDNIHACKDGCVEFTKDRAWWQKTAPWVARGTKLLSAGITLAFAGMPLALGTEVFDAIKDDVNFMGELAKHMELEQKDGKQSKGEEVAEAEAGKGIGEADGESRLTRAALAGLLEELAPTNYRARQWGSLRRVRMPDNSHRWLCEECAKRAR</sequence>
<evidence type="ECO:0000259" key="4">
    <source>
        <dbReference type="Pfam" id="PF25497"/>
    </source>
</evidence>
<evidence type="ECO:0000256" key="2">
    <source>
        <dbReference type="SAM" id="MobiDB-lite"/>
    </source>
</evidence>
<name>A0A9D7LL51_9RHOO</name>
<dbReference type="AlphaFoldDB" id="A0A9D7LL51"/>
<dbReference type="Pfam" id="PF16095">
    <property type="entry name" value="COR-A"/>
    <property type="match status" value="1"/>
</dbReference>
<comment type="caution">
    <text evidence="5">The sequence shown here is derived from an EMBL/GenBank/DDBJ whole genome shotgun (WGS) entry which is preliminary data.</text>
</comment>
<feature type="region of interest" description="Disordered" evidence="2">
    <location>
        <begin position="1"/>
        <end position="43"/>
    </location>
</feature>
<accession>A0A9D7LL51</accession>
<evidence type="ECO:0000313" key="5">
    <source>
        <dbReference type="EMBL" id="MBK8889822.1"/>
    </source>
</evidence>
<feature type="domain" description="C-terminal of Roc COR-B" evidence="4">
    <location>
        <begin position="160"/>
        <end position="302"/>
    </location>
</feature>
<protein>
    <submittedName>
        <fullName evidence="5">Uncharacterized protein</fullName>
    </submittedName>
</protein>
<feature type="compositionally biased region" description="Gly residues" evidence="2">
    <location>
        <begin position="33"/>
        <end position="43"/>
    </location>
</feature>
<proteinExistence type="predicted"/>